<keyword evidence="2" id="KW-1133">Transmembrane helix</keyword>
<reference evidence="4" key="1">
    <citation type="journal article" date="2014" name="Stand. Genomic Sci.">
        <title>Genome sequence of the exopolysaccharide-producing Salipiger mucosus type strain (DSM 16094(T)), a moderately halophilic member of the Roseobacter clade.</title>
        <authorList>
            <person name="Riedel T."/>
            <person name="Spring S."/>
            <person name="Fiebig A."/>
            <person name="Petersen J."/>
            <person name="Kyrpides N.C."/>
            <person name="Goker M."/>
            <person name="Klenk H.P."/>
        </authorList>
    </citation>
    <scope>NUCLEOTIDE SEQUENCE [LARGE SCALE GENOMIC DNA]</scope>
    <source>
        <strain evidence="4">DSM 16094</strain>
    </source>
</reference>
<comment type="caution">
    <text evidence="3">The sequence shown here is derived from an EMBL/GenBank/DDBJ whole genome shotgun (WGS) entry which is preliminary data.</text>
</comment>
<keyword evidence="2" id="KW-0812">Transmembrane</keyword>
<accession>S9S794</accession>
<feature type="compositionally biased region" description="Basic and acidic residues" evidence="1">
    <location>
        <begin position="37"/>
        <end position="49"/>
    </location>
</feature>
<feature type="region of interest" description="Disordered" evidence="1">
    <location>
        <begin position="1"/>
        <end position="49"/>
    </location>
</feature>
<dbReference type="Proteomes" id="UP000015347">
    <property type="component" value="Unassembled WGS sequence"/>
</dbReference>
<evidence type="ECO:0000313" key="3">
    <source>
        <dbReference type="EMBL" id="EPX82069.1"/>
    </source>
</evidence>
<sequence length="90" mass="9632">MTDADMKTEIQSQLRAATPATRSGALRMSDTNATPDEILRRHGGDTGDRMTEAEMAEDRAIYRGLPSRLPAFFGGCVTGALAVGLSTLIF</sequence>
<feature type="transmembrane region" description="Helical" evidence="2">
    <location>
        <begin position="69"/>
        <end position="89"/>
    </location>
</feature>
<organism evidence="3 4">
    <name type="scientific">Salipiger mucosus DSM 16094</name>
    <dbReference type="NCBI Taxonomy" id="1123237"/>
    <lineage>
        <taxon>Bacteria</taxon>
        <taxon>Pseudomonadati</taxon>
        <taxon>Pseudomonadota</taxon>
        <taxon>Alphaproteobacteria</taxon>
        <taxon>Rhodobacterales</taxon>
        <taxon>Roseobacteraceae</taxon>
        <taxon>Salipiger</taxon>
    </lineage>
</organism>
<protein>
    <submittedName>
        <fullName evidence="3">Uncharacterized protein</fullName>
    </submittedName>
</protein>
<name>S9S794_9RHOB</name>
<evidence type="ECO:0000313" key="4">
    <source>
        <dbReference type="Proteomes" id="UP000015347"/>
    </source>
</evidence>
<evidence type="ECO:0000256" key="2">
    <source>
        <dbReference type="SAM" id="Phobius"/>
    </source>
</evidence>
<keyword evidence="4" id="KW-1185">Reference proteome</keyword>
<dbReference type="AlphaFoldDB" id="S9S794"/>
<gene>
    <name evidence="3" type="ORF">Salmuc_02436</name>
</gene>
<dbReference type="STRING" id="1123237.Salmuc_02436"/>
<dbReference type="EMBL" id="APVH01000027">
    <property type="protein sequence ID" value="EPX82069.1"/>
    <property type="molecule type" value="Genomic_DNA"/>
</dbReference>
<keyword evidence="2" id="KW-0472">Membrane</keyword>
<dbReference type="RefSeq" id="WP_020038663.1">
    <property type="nucleotide sequence ID" value="NZ_KE557276.1"/>
</dbReference>
<evidence type="ECO:0000256" key="1">
    <source>
        <dbReference type="SAM" id="MobiDB-lite"/>
    </source>
</evidence>
<proteinExistence type="predicted"/>
<dbReference type="HOGENOM" id="CLU_2439045_0_0_5"/>